<comment type="caution">
    <text evidence="2">The sequence shown here is derived from an EMBL/GenBank/DDBJ whole genome shotgun (WGS) entry which is preliminary data.</text>
</comment>
<feature type="region of interest" description="Disordered" evidence="1">
    <location>
        <begin position="1"/>
        <end position="32"/>
    </location>
</feature>
<dbReference type="Proteomes" id="UP001066276">
    <property type="component" value="Chromosome 5"/>
</dbReference>
<name>A0AAV7R6X1_PLEWA</name>
<dbReference type="EMBL" id="JANPWB010000009">
    <property type="protein sequence ID" value="KAJ1148276.1"/>
    <property type="molecule type" value="Genomic_DNA"/>
</dbReference>
<evidence type="ECO:0000313" key="2">
    <source>
        <dbReference type="EMBL" id="KAJ1148276.1"/>
    </source>
</evidence>
<accession>A0AAV7R6X1</accession>
<dbReference type="AlphaFoldDB" id="A0AAV7R6X1"/>
<reference evidence="2" key="1">
    <citation type="journal article" date="2022" name="bioRxiv">
        <title>Sequencing and chromosome-scale assembly of the giantPleurodeles waltlgenome.</title>
        <authorList>
            <person name="Brown T."/>
            <person name="Elewa A."/>
            <person name="Iarovenko S."/>
            <person name="Subramanian E."/>
            <person name="Araus A.J."/>
            <person name="Petzold A."/>
            <person name="Susuki M."/>
            <person name="Suzuki K.-i.T."/>
            <person name="Hayashi T."/>
            <person name="Toyoda A."/>
            <person name="Oliveira C."/>
            <person name="Osipova E."/>
            <person name="Leigh N.D."/>
            <person name="Simon A."/>
            <person name="Yun M.H."/>
        </authorList>
    </citation>
    <scope>NUCLEOTIDE SEQUENCE</scope>
    <source>
        <strain evidence="2">20211129_DDA</strain>
        <tissue evidence="2">Liver</tissue>
    </source>
</reference>
<evidence type="ECO:0000313" key="3">
    <source>
        <dbReference type="Proteomes" id="UP001066276"/>
    </source>
</evidence>
<evidence type="ECO:0000256" key="1">
    <source>
        <dbReference type="SAM" id="MobiDB-lite"/>
    </source>
</evidence>
<protein>
    <submittedName>
        <fullName evidence="2">Uncharacterized protein</fullName>
    </submittedName>
</protein>
<sequence length="101" mass="10788">MLPVRASSLATRVAPLTTNNTEIPRRASASSADSPTRVVVVCRLPLEDAAVQGPACRSALDVSFVSISARASSTICYIGSRGEPLPRYTFRDSYSGRMQAQ</sequence>
<keyword evidence="3" id="KW-1185">Reference proteome</keyword>
<proteinExistence type="predicted"/>
<gene>
    <name evidence="2" type="ORF">NDU88_001113</name>
</gene>
<organism evidence="2 3">
    <name type="scientific">Pleurodeles waltl</name>
    <name type="common">Iberian ribbed newt</name>
    <dbReference type="NCBI Taxonomy" id="8319"/>
    <lineage>
        <taxon>Eukaryota</taxon>
        <taxon>Metazoa</taxon>
        <taxon>Chordata</taxon>
        <taxon>Craniata</taxon>
        <taxon>Vertebrata</taxon>
        <taxon>Euteleostomi</taxon>
        <taxon>Amphibia</taxon>
        <taxon>Batrachia</taxon>
        <taxon>Caudata</taxon>
        <taxon>Salamandroidea</taxon>
        <taxon>Salamandridae</taxon>
        <taxon>Pleurodelinae</taxon>
        <taxon>Pleurodeles</taxon>
    </lineage>
</organism>